<dbReference type="InterPro" id="IPR016064">
    <property type="entry name" value="NAD/diacylglycerol_kinase_sf"/>
</dbReference>
<dbReference type="EMBL" id="FNKO01000002">
    <property type="protein sequence ID" value="SDR16768.1"/>
    <property type="molecule type" value="Genomic_DNA"/>
</dbReference>
<dbReference type="Gene3D" id="2.60.200.40">
    <property type="match status" value="1"/>
</dbReference>
<dbReference type="InterPro" id="IPR005218">
    <property type="entry name" value="Diacylglycerol/lipid_kinase"/>
</dbReference>
<proteinExistence type="inferred from homology"/>
<dbReference type="GO" id="GO:0005886">
    <property type="term" value="C:plasma membrane"/>
    <property type="evidence" value="ECO:0007669"/>
    <property type="project" value="TreeGrafter"/>
</dbReference>
<dbReference type="SMART" id="SM00046">
    <property type="entry name" value="DAGKc"/>
    <property type="match status" value="1"/>
</dbReference>
<dbReference type="GO" id="GO:0046872">
    <property type="term" value="F:metal ion binding"/>
    <property type="evidence" value="ECO:0007669"/>
    <property type="project" value="UniProtKB-KW"/>
</dbReference>
<evidence type="ECO:0000313" key="14">
    <source>
        <dbReference type="EMBL" id="SDR16768.1"/>
    </source>
</evidence>
<keyword evidence="3" id="KW-0444">Lipid biosynthesis</keyword>
<evidence type="ECO:0000256" key="2">
    <source>
        <dbReference type="ARBA" id="ARBA00005983"/>
    </source>
</evidence>
<dbReference type="SUPFAM" id="SSF111331">
    <property type="entry name" value="NAD kinase/diacylglycerol kinase-like"/>
    <property type="match status" value="1"/>
</dbReference>
<dbReference type="Pfam" id="PF19279">
    <property type="entry name" value="YegS_C"/>
    <property type="match status" value="1"/>
</dbReference>
<keyword evidence="8" id="KW-0067">ATP-binding</keyword>
<evidence type="ECO:0000313" key="15">
    <source>
        <dbReference type="Proteomes" id="UP000199301"/>
    </source>
</evidence>
<keyword evidence="12" id="KW-1208">Phospholipid metabolism</keyword>
<keyword evidence="5" id="KW-0479">Metal-binding</keyword>
<dbReference type="PROSITE" id="PS50146">
    <property type="entry name" value="DAGK"/>
    <property type="match status" value="1"/>
</dbReference>
<dbReference type="OrthoDB" id="142078at2"/>
<dbReference type="PANTHER" id="PTHR12358">
    <property type="entry name" value="SPHINGOSINE KINASE"/>
    <property type="match status" value="1"/>
</dbReference>
<dbReference type="STRING" id="995062.SAMN04489718_3886"/>
<dbReference type="InterPro" id="IPR045540">
    <property type="entry name" value="YegS/DAGK_C"/>
</dbReference>
<evidence type="ECO:0000256" key="3">
    <source>
        <dbReference type="ARBA" id="ARBA00022516"/>
    </source>
</evidence>
<keyword evidence="15" id="KW-1185">Reference proteome</keyword>
<dbReference type="NCBIfam" id="TIGR00147">
    <property type="entry name" value="YegS/Rv2252/BmrU family lipid kinase"/>
    <property type="match status" value="1"/>
</dbReference>
<evidence type="ECO:0000256" key="6">
    <source>
        <dbReference type="ARBA" id="ARBA00022741"/>
    </source>
</evidence>
<dbReference type="RefSeq" id="WP_092528010.1">
    <property type="nucleotide sequence ID" value="NZ_FNKO01000002.1"/>
</dbReference>
<evidence type="ECO:0000256" key="9">
    <source>
        <dbReference type="ARBA" id="ARBA00022842"/>
    </source>
</evidence>
<sequence length="291" mass="30423">MRDISLLVNPASGGGRARETARRAIDWLRRAGAVVDELVGGDAAESAELARRAVASGTDALVACGGDGVVNLALRAAVGTTTPIGLIPAGTGNDYARMLGLHGSDPETAARVVLDGGTRAIDAARCGDRWFGTVLAGGFDARVNERTNRMSWPRGKWRYNLAVLAELARLRPLDYALELDGERRRTRAVLVAVGNGASYGGGMRICPDAVPDDGVLDVTVIGPVTAGRLVRVLPTVYSGKHVDHPQVSTFRARRVSVSVPGVTAYADGEPLAGTPLDVECVPRAVDVLVPG</sequence>
<evidence type="ECO:0000256" key="11">
    <source>
        <dbReference type="ARBA" id="ARBA00023209"/>
    </source>
</evidence>
<evidence type="ECO:0000256" key="10">
    <source>
        <dbReference type="ARBA" id="ARBA00023098"/>
    </source>
</evidence>
<evidence type="ECO:0000259" key="13">
    <source>
        <dbReference type="PROSITE" id="PS50146"/>
    </source>
</evidence>
<evidence type="ECO:0000256" key="1">
    <source>
        <dbReference type="ARBA" id="ARBA00001946"/>
    </source>
</evidence>
<feature type="domain" description="DAGKc" evidence="13">
    <location>
        <begin position="1"/>
        <end position="130"/>
    </location>
</feature>
<dbReference type="GO" id="GO:0008654">
    <property type="term" value="P:phospholipid biosynthetic process"/>
    <property type="evidence" value="ECO:0007669"/>
    <property type="project" value="UniProtKB-KW"/>
</dbReference>
<dbReference type="Proteomes" id="UP000199301">
    <property type="component" value="Unassembled WGS sequence"/>
</dbReference>
<keyword evidence="10" id="KW-0443">Lipid metabolism</keyword>
<gene>
    <name evidence="14" type="ORF">SAMN04489718_3886</name>
</gene>
<reference evidence="15" key="1">
    <citation type="submission" date="2016-10" db="EMBL/GenBank/DDBJ databases">
        <authorList>
            <person name="Varghese N."/>
            <person name="Submissions S."/>
        </authorList>
    </citation>
    <scope>NUCLEOTIDE SEQUENCE [LARGE SCALE GENOMIC DNA]</scope>
    <source>
        <strain evidence="15">DSM 45459</strain>
    </source>
</reference>
<evidence type="ECO:0000256" key="5">
    <source>
        <dbReference type="ARBA" id="ARBA00022723"/>
    </source>
</evidence>
<evidence type="ECO:0000256" key="7">
    <source>
        <dbReference type="ARBA" id="ARBA00022777"/>
    </source>
</evidence>
<keyword evidence="4" id="KW-0808">Transferase</keyword>
<comment type="similarity">
    <text evidence="2">Belongs to the diacylglycerol/lipid kinase family.</text>
</comment>
<dbReference type="GO" id="GO:0005524">
    <property type="term" value="F:ATP binding"/>
    <property type="evidence" value="ECO:0007669"/>
    <property type="project" value="UniProtKB-KW"/>
</dbReference>
<keyword evidence="6" id="KW-0547">Nucleotide-binding</keyword>
<accession>A0A1H1GV47</accession>
<comment type="cofactor">
    <cofactor evidence="1">
        <name>Mg(2+)</name>
        <dbReference type="ChEBI" id="CHEBI:18420"/>
    </cofactor>
</comment>
<dbReference type="NCBIfam" id="NF008882">
    <property type="entry name" value="PRK11914.1"/>
    <property type="match status" value="1"/>
</dbReference>
<keyword evidence="9" id="KW-0460">Magnesium</keyword>
<evidence type="ECO:0000256" key="4">
    <source>
        <dbReference type="ARBA" id="ARBA00022679"/>
    </source>
</evidence>
<dbReference type="AlphaFoldDB" id="A0A1H1GV47"/>
<dbReference type="InterPro" id="IPR017438">
    <property type="entry name" value="ATP-NAD_kinase_N"/>
</dbReference>
<dbReference type="Pfam" id="PF00781">
    <property type="entry name" value="DAGK_cat"/>
    <property type="match status" value="1"/>
</dbReference>
<keyword evidence="7 14" id="KW-0418">Kinase</keyword>
<dbReference type="InterPro" id="IPR050187">
    <property type="entry name" value="Lipid_Phosphate_FormReg"/>
</dbReference>
<keyword evidence="11" id="KW-0594">Phospholipid biosynthesis</keyword>
<evidence type="ECO:0000256" key="12">
    <source>
        <dbReference type="ARBA" id="ARBA00023264"/>
    </source>
</evidence>
<name>A0A1H1GV47_9ACTN</name>
<dbReference type="PANTHER" id="PTHR12358:SF106">
    <property type="entry name" value="LIPID KINASE YEGS"/>
    <property type="match status" value="1"/>
</dbReference>
<dbReference type="InterPro" id="IPR001206">
    <property type="entry name" value="Diacylglycerol_kinase_cat_dom"/>
</dbReference>
<dbReference type="GO" id="GO:0004143">
    <property type="term" value="F:ATP-dependent diacylglycerol kinase activity"/>
    <property type="evidence" value="ECO:0007669"/>
    <property type="project" value="TreeGrafter"/>
</dbReference>
<evidence type="ECO:0000256" key="8">
    <source>
        <dbReference type="ARBA" id="ARBA00022840"/>
    </source>
</evidence>
<organism evidence="14 15">
    <name type="scientific">Actinopolyspora saharensis</name>
    <dbReference type="NCBI Taxonomy" id="995062"/>
    <lineage>
        <taxon>Bacteria</taxon>
        <taxon>Bacillati</taxon>
        <taxon>Actinomycetota</taxon>
        <taxon>Actinomycetes</taxon>
        <taxon>Actinopolysporales</taxon>
        <taxon>Actinopolysporaceae</taxon>
        <taxon>Actinopolyspora</taxon>
    </lineage>
</organism>
<dbReference type="Gene3D" id="3.40.50.10330">
    <property type="entry name" value="Probable inorganic polyphosphate/atp-NAD kinase, domain 1"/>
    <property type="match status" value="1"/>
</dbReference>
<protein>
    <submittedName>
        <fullName evidence="14">Diacylglycerol kinase</fullName>
    </submittedName>
</protein>